<evidence type="ECO:0000256" key="4">
    <source>
        <dbReference type="ARBA" id="ARBA00023203"/>
    </source>
</evidence>
<dbReference type="PIRSF" id="PIRSF016315">
    <property type="entry name" value="ARP2/3_P21-Arc"/>
    <property type="match status" value="1"/>
</dbReference>
<evidence type="ECO:0000256" key="1">
    <source>
        <dbReference type="ARBA" id="ARBA00004245"/>
    </source>
</evidence>
<evidence type="ECO:0000256" key="5">
    <source>
        <dbReference type="ARBA" id="ARBA00023212"/>
    </source>
</evidence>
<comment type="subunit">
    <text evidence="6">Component of the Arp2/3 complex.</text>
</comment>
<name>A0AAF0F0E4_9BASI</name>
<protein>
    <recommendedName>
        <fullName evidence="6">Actin-related protein 2/3 complex subunit 3</fullName>
    </recommendedName>
</protein>
<reference evidence="7" key="1">
    <citation type="submission" date="2023-03" db="EMBL/GenBank/DDBJ databases">
        <title>Mating type loci evolution in Malassezia.</title>
        <authorList>
            <person name="Coelho M.A."/>
        </authorList>
    </citation>
    <scope>NUCLEOTIDE SEQUENCE</scope>
    <source>
        <strain evidence="7">CBS 9431</strain>
    </source>
</reference>
<keyword evidence="4 6" id="KW-0009">Actin-binding</keyword>
<comment type="similarity">
    <text evidence="2 6">Belongs to the ARPC3 family.</text>
</comment>
<dbReference type="Pfam" id="PF04062">
    <property type="entry name" value="P21-Arc"/>
    <property type="match status" value="1"/>
</dbReference>
<dbReference type="Proteomes" id="UP001217754">
    <property type="component" value="Chromosome 1"/>
</dbReference>
<dbReference type="GO" id="GO:0034314">
    <property type="term" value="P:Arp2/3 complex-mediated actin nucleation"/>
    <property type="evidence" value="ECO:0007669"/>
    <property type="project" value="UniProtKB-UniRule"/>
</dbReference>
<evidence type="ECO:0000313" key="8">
    <source>
        <dbReference type="Proteomes" id="UP001217754"/>
    </source>
</evidence>
<comment type="subcellular location">
    <subcellularLocation>
        <location evidence="1 6">Cytoplasm</location>
        <location evidence="1 6">Cytoskeleton</location>
    </subcellularLocation>
</comment>
<dbReference type="EMBL" id="CP119958">
    <property type="protein sequence ID" value="WFD38162.1"/>
    <property type="molecule type" value="Genomic_DNA"/>
</dbReference>
<evidence type="ECO:0000256" key="2">
    <source>
        <dbReference type="ARBA" id="ARBA00010856"/>
    </source>
</evidence>
<dbReference type="AlphaFoldDB" id="A0AAF0F0E4"/>
<dbReference type="GO" id="GO:0005885">
    <property type="term" value="C:Arp2/3 protein complex"/>
    <property type="evidence" value="ECO:0007669"/>
    <property type="project" value="UniProtKB-UniRule"/>
</dbReference>
<dbReference type="InterPro" id="IPR036753">
    <property type="entry name" value="ARPC3_sf"/>
</dbReference>
<dbReference type="GeneID" id="85224759"/>
<comment type="function">
    <text evidence="6">Functions as component of the Arp2/3 complex which is involved in regulation of actin polymerization and together with an activating nucleation-promoting factor (NPF) mediates the formation of branched actin networks.</text>
</comment>
<organism evidence="7 8">
    <name type="scientific">Malassezia japonica</name>
    <dbReference type="NCBI Taxonomy" id="223818"/>
    <lineage>
        <taxon>Eukaryota</taxon>
        <taxon>Fungi</taxon>
        <taxon>Dikarya</taxon>
        <taxon>Basidiomycota</taxon>
        <taxon>Ustilaginomycotina</taxon>
        <taxon>Malasseziomycetes</taxon>
        <taxon>Malasseziales</taxon>
        <taxon>Malasseziaceae</taxon>
        <taxon>Malassezia</taxon>
    </lineage>
</organism>
<proteinExistence type="inferred from homology"/>
<keyword evidence="8" id="KW-1185">Reference proteome</keyword>
<gene>
    <name evidence="7" type="primary">ARC18</name>
    <name evidence="7" type="ORF">MJAP1_001110</name>
</gene>
<evidence type="ECO:0000313" key="7">
    <source>
        <dbReference type="EMBL" id="WFD38162.1"/>
    </source>
</evidence>
<dbReference type="PANTHER" id="PTHR12391">
    <property type="entry name" value="ARP2/3 COMPLEX 21 KD SUBUNIT"/>
    <property type="match status" value="1"/>
</dbReference>
<dbReference type="SUPFAM" id="SSF69060">
    <property type="entry name" value="Arp2/3 complex 21 kDa subunit ARPC3"/>
    <property type="match status" value="1"/>
</dbReference>
<dbReference type="Gene3D" id="1.10.1760.10">
    <property type="entry name" value="Actin-related protein 2/3 complex subunit 3"/>
    <property type="match status" value="1"/>
</dbReference>
<evidence type="ECO:0000256" key="3">
    <source>
        <dbReference type="ARBA" id="ARBA00022490"/>
    </source>
</evidence>
<sequence length="178" mass="19973">MPAYHSSYNEEPNVRQIASISILPLNTRSRGPAPPPIDPSRPDIVEESIDLFRANSLFRNFEIKGGADRLLIYLILFISDCLSRIAASHGPWTKHEALKQLSSHAVDGFALPGDANFPLSSLYSAPASRADADALRQYLTQARQETVTRLVEKIYQDDVPSRWWLAFTKRKFMGKSLS</sequence>
<accession>A0AAF0F0E4</accession>
<dbReference type="GO" id="GO:0003779">
    <property type="term" value="F:actin binding"/>
    <property type="evidence" value="ECO:0007669"/>
    <property type="project" value="UniProtKB-KW"/>
</dbReference>
<evidence type="ECO:0000256" key="6">
    <source>
        <dbReference type="PIRNR" id="PIRNR016315"/>
    </source>
</evidence>
<dbReference type="GO" id="GO:0030833">
    <property type="term" value="P:regulation of actin filament polymerization"/>
    <property type="evidence" value="ECO:0007669"/>
    <property type="project" value="InterPro"/>
</dbReference>
<dbReference type="RefSeq" id="XP_060121059.1">
    <property type="nucleotide sequence ID" value="XM_060265076.1"/>
</dbReference>
<keyword evidence="5 6" id="KW-0206">Cytoskeleton</keyword>
<dbReference type="InterPro" id="IPR007204">
    <property type="entry name" value="ARPC3"/>
</dbReference>
<keyword evidence="3 6" id="KW-0963">Cytoplasm</keyword>